<gene>
    <name evidence="1" type="ORF">rsdtw13_09690</name>
</gene>
<reference evidence="1" key="1">
    <citation type="journal article" date="2025" name="Int. J. Syst. Evol. Microbiol.">
        <title>Inconstantimicrobium mannanitabidum sp. nov., a novel member of the family Clostridiaceae isolated from anoxic soil under the treatment of reductive soil disinfestation.</title>
        <authorList>
            <person name="Ueki A."/>
            <person name="Tonouchi A."/>
            <person name="Honma S."/>
            <person name="Kaku N."/>
            <person name="Ueki K."/>
        </authorList>
    </citation>
    <scope>NUCLEOTIDE SEQUENCE</scope>
    <source>
        <strain evidence="1">TW13</strain>
    </source>
</reference>
<dbReference type="Proteomes" id="UP001058074">
    <property type="component" value="Unassembled WGS sequence"/>
</dbReference>
<proteinExistence type="predicted"/>
<name>A0ACB5R9K1_9CLOT</name>
<keyword evidence="2" id="KW-1185">Reference proteome</keyword>
<sequence length="44" mass="5158">MKTNKKRKKNSINIVFIPTINININFHPMNKMKLSGRLFKTIGK</sequence>
<organism evidence="1 2">
    <name type="scientific">Inconstantimicrobium mannanitabidum</name>
    <dbReference type="NCBI Taxonomy" id="1604901"/>
    <lineage>
        <taxon>Bacteria</taxon>
        <taxon>Bacillati</taxon>
        <taxon>Bacillota</taxon>
        <taxon>Clostridia</taxon>
        <taxon>Eubacteriales</taxon>
        <taxon>Clostridiaceae</taxon>
        <taxon>Inconstantimicrobium</taxon>
    </lineage>
</organism>
<accession>A0ACB5R9K1</accession>
<protein>
    <submittedName>
        <fullName evidence="1">Uncharacterized protein</fullName>
    </submittedName>
</protein>
<dbReference type="EMBL" id="BROD01000001">
    <property type="protein sequence ID" value="GKX65711.1"/>
    <property type="molecule type" value="Genomic_DNA"/>
</dbReference>
<comment type="caution">
    <text evidence="1">The sequence shown here is derived from an EMBL/GenBank/DDBJ whole genome shotgun (WGS) entry which is preliminary data.</text>
</comment>
<evidence type="ECO:0000313" key="1">
    <source>
        <dbReference type="EMBL" id="GKX65711.1"/>
    </source>
</evidence>
<evidence type="ECO:0000313" key="2">
    <source>
        <dbReference type="Proteomes" id="UP001058074"/>
    </source>
</evidence>